<evidence type="ECO:0000313" key="2">
    <source>
        <dbReference type="EMBL" id="WBG92791.1"/>
    </source>
</evidence>
<accession>A0AAJ5QM63</accession>
<organism evidence="2 3">
    <name type="scientific">Pantoea piersonii</name>
    <dbReference type="NCBI Taxonomy" id="2364647"/>
    <lineage>
        <taxon>Bacteria</taxon>
        <taxon>Pseudomonadati</taxon>
        <taxon>Pseudomonadota</taxon>
        <taxon>Gammaproteobacteria</taxon>
        <taxon>Enterobacterales</taxon>
        <taxon>Erwiniaceae</taxon>
        <taxon>Pantoea</taxon>
    </lineage>
</organism>
<dbReference type="RefSeq" id="WP_269950356.1">
    <property type="nucleotide sequence ID" value="NZ_CP104758.1"/>
</dbReference>
<dbReference type="EMBL" id="CP104758">
    <property type="protein sequence ID" value="WBG92791.1"/>
    <property type="molecule type" value="Genomic_DNA"/>
</dbReference>
<dbReference type="KEGG" id="kpie:N5580_13340"/>
<dbReference type="AlphaFoldDB" id="A0AAJ5QM63"/>
<feature type="region of interest" description="Disordered" evidence="1">
    <location>
        <begin position="33"/>
        <end position="56"/>
    </location>
</feature>
<evidence type="ECO:0000256" key="1">
    <source>
        <dbReference type="SAM" id="MobiDB-lite"/>
    </source>
</evidence>
<evidence type="ECO:0000313" key="3">
    <source>
        <dbReference type="Proteomes" id="UP001211544"/>
    </source>
</evidence>
<reference evidence="2 3" key="1">
    <citation type="journal article" date="2022" name="J Glob Antimicrob Resist">
        <title>First complete genome of a multidrug resistant strain of the novel human pathogen Kalamiella piersonii (GABEKP28) identified in human saliva.</title>
        <authorList>
            <person name="McDonagh F."/>
            <person name="Singh N.K."/>
            <person name="Venkateswaran K."/>
            <person name="Lonappan A.M."/>
            <person name="Hallahan B."/>
            <person name="Tuohy A."/>
            <person name="Burke L."/>
            <person name="Kovarova A."/>
            <person name="Miliotis G."/>
        </authorList>
    </citation>
    <scope>NUCLEOTIDE SEQUENCE [LARGE SCALE GENOMIC DNA]</scope>
    <source>
        <strain evidence="2 3">GABEKP28</strain>
    </source>
</reference>
<protein>
    <submittedName>
        <fullName evidence="2">Excisionase</fullName>
    </submittedName>
</protein>
<proteinExistence type="predicted"/>
<name>A0AAJ5QM63_9GAMM</name>
<keyword evidence="3" id="KW-1185">Reference proteome</keyword>
<sequence length="84" mass="8921">MIKRGDLVGRRTGGDCGKYLVLRSACIAYLSNPTQNRPASMGDGKAGGPSCQSPSEAEYGTVISLPRQAKELGARLALRTRSRP</sequence>
<dbReference type="Proteomes" id="UP001211544">
    <property type="component" value="Chromosome"/>
</dbReference>
<gene>
    <name evidence="2" type="ORF">N5580_13340</name>
</gene>